<accession>A0AAV6P7C7</accession>
<dbReference type="AlphaFoldDB" id="A0AAV6P7C7"/>
<proteinExistence type="predicted"/>
<evidence type="ECO:0000313" key="2">
    <source>
        <dbReference type="Proteomes" id="UP000685013"/>
    </source>
</evidence>
<sequence length="127" mass="13833">MAQLAASCGFGYPATDPPLINCLPASWISVKWAVLSQPMAQKPSLDCSGPRLLIFLVFVDSLILSQDAHDALLSPKFQVPSIVVLKFIVRWPLMKLSCDFIVQKGRNAAFGLKSPANGKGILHLRTE</sequence>
<organism evidence="1 2">
    <name type="scientific">Cucurbita argyrosperma subsp. sororia</name>
    <dbReference type="NCBI Taxonomy" id="37648"/>
    <lineage>
        <taxon>Eukaryota</taxon>
        <taxon>Viridiplantae</taxon>
        <taxon>Streptophyta</taxon>
        <taxon>Embryophyta</taxon>
        <taxon>Tracheophyta</taxon>
        <taxon>Spermatophyta</taxon>
        <taxon>Magnoliopsida</taxon>
        <taxon>eudicotyledons</taxon>
        <taxon>Gunneridae</taxon>
        <taxon>Pentapetalae</taxon>
        <taxon>rosids</taxon>
        <taxon>fabids</taxon>
        <taxon>Cucurbitales</taxon>
        <taxon>Cucurbitaceae</taxon>
        <taxon>Cucurbiteae</taxon>
        <taxon>Cucurbita</taxon>
    </lineage>
</organism>
<keyword evidence="2" id="KW-1185">Reference proteome</keyword>
<dbReference type="EMBL" id="JAGKQH010000001">
    <property type="protein sequence ID" value="KAG6608590.1"/>
    <property type="molecule type" value="Genomic_DNA"/>
</dbReference>
<reference evidence="1 2" key="1">
    <citation type="journal article" date="2021" name="Hortic Res">
        <title>The domestication of Cucurbita argyrosperma as revealed by the genome of its wild relative.</title>
        <authorList>
            <person name="Barrera-Redondo J."/>
            <person name="Sanchez-de la Vega G."/>
            <person name="Aguirre-Liguori J.A."/>
            <person name="Castellanos-Morales G."/>
            <person name="Gutierrez-Guerrero Y.T."/>
            <person name="Aguirre-Dugua X."/>
            <person name="Aguirre-Planter E."/>
            <person name="Tenaillon M.I."/>
            <person name="Lira-Saade R."/>
            <person name="Eguiarte L.E."/>
        </authorList>
    </citation>
    <scope>NUCLEOTIDE SEQUENCE [LARGE SCALE GENOMIC DNA]</scope>
    <source>
        <strain evidence="1">JBR-2021</strain>
    </source>
</reference>
<protein>
    <submittedName>
        <fullName evidence="1">Uncharacterized protein</fullName>
    </submittedName>
</protein>
<gene>
    <name evidence="1" type="ORF">SDJN03_01932</name>
</gene>
<comment type="caution">
    <text evidence="1">The sequence shown here is derived from an EMBL/GenBank/DDBJ whole genome shotgun (WGS) entry which is preliminary data.</text>
</comment>
<evidence type="ECO:0000313" key="1">
    <source>
        <dbReference type="EMBL" id="KAG6608590.1"/>
    </source>
</evidence>
<feature type="non-terminal residue" evidence="1">
    <location>
        <position position="1"/>
    </location>
</feature>
<name>A0AAV6P7C7_9ROSI</name>
<dbReference type="Proteomes" id="UP000685013">
    <property type="component" value="Chromosome 1"/>
</dbReference>